<organism evidence="1 2">
    <name type="scientific">Kaistia terrae</name>
    <dbReference type="NCBI Taxonomy" id="537017"/>
    <lineage>
        <taxon>Bacteria</taxon>
        <taxon>Pseudomonadati</taxon>
        <taxon>Pseudomonadota</taxon>
        <taxon>Alphaproteobacteria</taxon>
        <taxon>Hyphomicrobiales</taxon>
        <taxon>Kaistiaceae</taxon>
        <taxon>Kaistia</taxon>
    </lineage>
</organism>
<dbReference type="Proteomes" id="UP001596150">
    <property type="component" value="Unassembled WGS sequence"/>
</dbReference>
<accession>A0ABW0Q2Y5</accession>
<protein>
    <submittedName>
        <fullName evidence="1">ParB N-terminal domain-containing protein</fullName>
    </submittedName>
</protein>
<gene>
    <name evidence="1" type="ORF">ACFPP9_25830</name>
</gene>
<dbReference type="SUPFAM" id="SSF110849">
    <property type="entry name" value="ParB/Sulfiredoxin"/>
    <property type="match status" value="1"/>
</dbReference>
<dbReference type="EMBL" id="JBHSML010000033">
    <property type="protein sequence ID" value="MFC5519211.1"/>
    <property type="molecule type" value="Genomic_DNA"/>
</dbReference>
<evidence type="ECO:0000313" key="2">
    <source>
        <dbReference type="Proteomes" id="UP001596150"/>
    </source>
</evidence>
<proteinExistence type="predicted"/>
<sequence length="290" mass="32477">MEDVLSLATAEASTAIGAEDERSRFVPVQLLAELTEKAKQPSPSPLPDRLPWHSIKQLPELFQPRGLNGTDEKHVQDLKRGLEVSKELEPVLVAWIGPDAYLIDGHHRMLAYQLARWGEPVPVAPFTGTVDEAVLAAGEANSRAKLPMSTRERMNYGWRLVLMGKLYTKVMIVQAAGVSDRQVALMRRAAKDLGSDAFSYREWWQAQQTARGISTEPFTDDEEQARLDALANDWADRLAKTFSTKLSQNPEVAAMALSHYFGRNLKQLVRHLSEHVGFDEDEGEDDIPDF</sequence>
<dbReference type="InterPro" id="IPR036086">
    <property type="entry name" value="ParB/Sulfiredoxin_sf"/>
</dbReference>
<comment type="caution">
    <text evidence="1">The sequence shown here is derived from an EMBL/GenBank/DDBJ whole genome shotgun (WGS) entry which is preliminary data.</text>
</comment>
<reference evidence="2" key="1">
    <citation type="journal article" date="2019" name="Int. J. Syst. Evol. Microbiol.">
        <title>The Global Catalogue of Microorganisms (GCM) 10K type strain sequencing project: providing services to taxonomists for standard genome sequencing and annotation.</title>
        <authorList>
            <consortium name="The Broad Institute Genomics Platform"/>
            <consortium name="The Broad Institute Genome Sequencing Center for Infectious Disease"/>
            <person name="Wu L."/>
            <person name="Ma J."/>
        </authorList>
    </citation>
    <scope>NUCLEOTIDE SEQUENCE [LARGE SCALE GENOMIC DNA]</scope>
    <source>
        <strain evidence="2">KACC 12633</strain>
    </source>
</reference>
<keyword evidence="2" id="KW-1185">Reference proteome</keyword>
<evidence type="ECO:0000313" key="1">
    <source>
        <dbReference type="EMBL" id="MFC5519211.1"/>
    </source>
</evidence>
<name>A0ABW0Q2Y5_9HYPH</name>
<dbReference type="CDD" id="cd16387">
    <property type="entry name" value="ParB_N_Srx"/>
    <property type="match status" value="1"/>
</dbReference>
<dbReference type="RefSeq" id="WP_266346000.1">
    <property type="nucleotide sequence ID" value="NZ_JAPKNH010000012.1"/>
</dbReference>